<sequence length="286" mass="32875">MISFRLLEPSDLPALRRAYNDAFADHVLRIHMDEEQFAQKIANDGVDLSYSPGAFEGERLVGFIMHAPGFWANRLTVYNAATGVTPAWRGKGLTQQMYEFVQPALRTMDVEQCLLEVIRENSAAWRSYEKVGFEETRRFNCYRIDLPATWRDAPDVRITHGPIKEAQLRSQRVWLDRMPSWQNSLDAVLRSPRDKIYLQAWVDEDNAAGYAIVQKGTGRIVQFAVNPDYRRHGVATALFRQMGRLSYSDSLNVLNIDSDKNSIHGFLLSLGFKPAYRQYEMHLLLN</sequence>
<feature type="domain" description="N-acetyltransferase" evidence="3">
    <location>
        <begin position="158"/>
        <end position="286"/>
    </location>
</feature>
<dbReference type="OrthoDB" id="4228396at2"/>
<gene>
    <name evidence="4" type="ORF">SAMN05421823_111149</name>
</gene>
<dbReference type="Proteomes" id="UP000198510">
    <property type="component" value="Unassembled WGS sequence"/>
</dbReference>
<keyword evidence="2" id="KW-0012">Acyltransferase</keyword>
<name>A0A1G9RGJ0_9BACT</name>
<evidence type="ECO:0000256" key="2">
    <source>
        <dbReference type="ARBA" id="ARBA00023315"/>
    </source>
</evidence>
<dbReference type="STRING" id="1075417.SAMN05421823_111149"/>
<dbReference type="CDD" id="cd04301">
    <property type="entry name" value="NAT_SF"/>
    <property type="match status" value="1"/>
</dbReference>
<dbReference type="AlphaFoldDB" id="A0A1G9RGJ0"/>
<proteinExistence type="predicted"/>
<evidence type="ECO:0000259" key="3">
    <source>
        <dbReference type="PROSITE" id="PS51186"/>
    </source>
</evidence>
<organism evidence="4 5">
    <name type="scientific">Catalinimonas alkaloidigena</name>
    <dbReference type="NCBI Taxonomy" id="1075417"/>
    <lineage>
        <taxon>Bacteria</taxon>
        <taxon>Pseudomonadati</taxon>
        <taxon>Bacteroidota</taxon>
        <taxon>Cytophagia</taxon>
        <taxon>Cytophagales</taxon>
        <taxon>Catalimonadaceae</taxon>
        <taxon>Catalinimonas</taxon>
    </lineage>
</organism>
<keyword evidence="1" id="KW-0808">Transferase</keyword>
<accession>A0A1G9RGJ0</accession>
<keyword evidence="4" id="KW-0687">Ribonucleoprotein</keyword>
<dbReference type="PANTHER" id="PTHR43877">
    <property type="entry name" value="AMINOALKYLPHOSPHONATE N-ACETYLTRANSFERASE-RELATED-RELATED"/>
    <property type="match status" value="1"/>
</dbReference>
<evidence type="ECO:0000313" key="4">
    <source>
        <dbReference type="EMBL" id="SDM22313.1"/>
    </source>
</evidence>
<dbReference type="Pfam" id="PF00583">
    <property type="entry name" value="Acetyltransf_1"/>
    <property type="match status" value="2"/>
</dbReference>
<dbReference type="EMBL" id="FNFO01000011">
    <property type="protein sequence ID" value="SDM22313.1"/>
    <property type="molecule type" value="Genomic_DNA"/>
</dbReference>
<dbReference type="PROSITE" id="PS51186">
    <property type="entry name" value="GNAT"/>
    <property type="match status" value="2"/>
</dbReference>
<evidence type="ECO:0000256" key="1">
    <source>
        <dbReference type="ARBA" id="ARBA00022679"/>
    </source>
</evidence>
<evidence type="ECO:0000313" key="5">
    <source>
        <dbReference type="Proteomes" id="UP000198510"/>
    </source>
</evidence>
<dbReference type="SUPFAM" id="SSF55729">
    <property type="entry name" value="Acyl-CoA N-acyltransferases (Nat)"/>
    <property type="match status" value="2"/>
</dbReference>
<dbReference type="InterPro" id="IPR050832">
    <property type="entry name" value="Bact_Acetyltransf"/>
</dbReference>
<dbReference type="Gene3D" id="3.40.630.30">
    <property type="match status" value="2"/>
</dbReference>
<dbReference type="GO" id="GO:0016747">
    <property type="term" value="F:acyltransferase activity, transferring groups other than amino-acyl groups"/>
    <property type="evidence" value="ECO:0007669"/>
    <property type="project" value="InterPro"/>
</dbReference>
<keyword evidence="4" id="KW-0689">Ribosomal protein</keyword>
<dbReference type="InterPro" id="IPR016181">
    <property type="entry name" value="Acyl_CoA_acyltransferase"/>
</dbReference>
<protein>
    <submittedName>
        <fullName evidence="4">Ribosomal protein S18 acetylase RimI</fullName>
    </submittedName>
</protein>
<feature type="domain" description="N-acetyltransferase" evidence="3">
    <location>
        <begin position="2"/>
        <end position="157"/>
    </location>
</feature>
<dbReference type="InterPro" id="IPR000182">
    <property type="entry name" value="GNAT_dom"/>
</dbReference>
<reference evidence="4 5" key="1">
    <citation type="submission" date="2016-10" db="EMBL/GenBank/DDBJ databases">
        <authorList>
            <person name="de Groot N.N."/>
        </authorList>
    </citation>
    <scope>NUCLEOTIDE SEQUENCE [LARGE SCALE GENOMIC DNA]</scope>
    <source>
        <strain evidence="4 5">DSM 25186</strain>
    </source>
</reference>
<dbReference type="GO" id="GO:0005840">
    <property type="term" value="C:ribosome"/>
    <property type="evidence" value="ECO:0007669"/>
    <property type="project" value="UniProtKB-KW"/>
</dbReference>
<keyword evidence="5" id="KW-1185">Reference proteome</keyword>